<name>A0A386ZEY7_9NOCA</name>
<dbReference type="AlphaFoldDB" id="A0A386ZEY7"/>
<evidence type="ECO:0000313" key="1">
    <source>
        <dbReference type="EMBL" id="AYF76078.1"/>
    </source>
</evidence>
<dbReference type="Proteomes" id="UP000267164">
    <property type="component" value="Chromosome"/>
</dbReference>
<accession>A0A386ZEY7</accession>
<proteinExistence type="predicted"/>
<keyword evidence="2" id="KW-1185">Reference proteome</keyword>
<gene>
    <name evidence="1" type="ORF">D7D52_22070</name>
</gene>
<sequence length="61" mass="6334">MVGRASYTRQEGSTGGLAGTSTISMTIVVYTGPPTFSGCNDLMSSLTEFQALTAHPGRPSH</sequence>
<organism evidence="1 2">
    <name type="scientific">Nocardia yunnanensis</name>
    <dbReference type="NCBI Taxonomy" id="2382165"/>
    <lineage>
        <taxon>Bacteria</taxon>
        <taxon>Bacillati</taxon>
        <taxon>Actinomycetota</taxon>
        <taxon>Actinomycetes</taxon>
        <taxon>Mycobacteriales</taxon>
        <taxon>Nocardiaceae</taxon>
        <taxon>Nocardia</taxon>
    </lineage>
</organism>
<dbReference type="EMBL" id="CP032568">
    <property type="protein sequence ID" value="AYF76078.1"/>
    <property type="molecule type" value="Genomic_DNA"/>
</dbReference>
<dbReference type="KEGG" id="nyu:D7D52_22070"/>
<reference evidence="1 2" key="1">
    <citation type="submission" date="2018-09" db="EMBL/GenBank/DDBJ databases">
        <title>Nocardia yunnanensis sp. nov., an actinomycete isolated from a soil sample.</title>
        <authorList>
            <person name="Zhang J."/>
        </authorList>
    </citation>
    <scope>NUCLEOTIDE SEQUENCE [LARGE SCALE GENOMIC DNA]</scope>
    <source>
        <strain evidence="1 2">CFHS0054</strain>
    </source>
</reference>
<evidence type="ECO:0000313" key="2">
    <source>
        <dbReference type="Proteomes" id="UP000267164"/>
    </source>
</evidence>
<protein>
    <submittedName>
        <fullName evidence="1">Uncharacterized protein</fullName>
    </submittedName>
</protein>